<dbReference type="InterPro" id="IPR035986">
    <property type="entry name" value="PKD_dom_sf"/>
</dbReference>
<dbReference type="Pfam" id="PF00404">
    <property type="entry name" value="Dockerin_1"/>
    <property type="match status" value="1"/>
</dbReference>
<dbReference type="AlphaFoldDB" id="A0A7G9YMI9"/>
<reference evidence="2" key="1">
    <citation type="submission" date="2020-06" db="EMBL/GenBank/DDBJ databases">
        <title>Unique genomic features of the anaerobic methanotrophic archaea.</title>
        <authorList>
            <person name="Chadwick G.L."/>
            <person name="Skennerton C.T."/>
            <person name="Laso-Perez R."/>
            <person name="Leu A.O."/>
            <person name="Speth D.R."/>
            <person name="Yu H."/>
            <person name="Morgan-Lang C."/>
            <person name="Hatzenpichler R."/>
            <person name="Goudeau D."/>
            <person name="Malmstrom R."/>
            <person name="Brazelton W.J."/>
            <person name="Woyke T."/>
            <person name="Hallam S.J."/>
            <person name="Tyson G.W."/>
            <person name="Wegener G."/>
            <person name="Boetius A."/>
            <person name="Orphan V."/>
        </authorList>
    </citation>
    <scope>NUCLEOTIDE SEQUENCE</scope>
</reference>
<dbReference type="Gene3D" id="1.10.1330.10">
    <property type="entry name" value="Dockerin domain"/>
    <property type="match status" value="1"/>
</dbReference>
<dbReference type="GO" id="GO:0004553">
    <property type="term" value="F:hydrolase activity, hydrolyzing O-glycosyl compounds"/>
    <property type="evidence" value="ECO:0007669"/>
    <property type="project" value="InterPro"/>
</dbReference>
<dbReference type="SMART" id="SM00089">
    <property type="entry name" value="PKD"/>
    <property type="match status" value="1"/>
</dbReference>
<protein>
    <recommendedName>
        <fullName evidence="1">PKD domain-containing protein</fullName>
    </recommendedName>
</protein>
<dbReference type="InterPro" id="IPR000601">
    <property type="entry name" value="PKD_dom"/>
</dbReference>
<dbReference type="Gene3D" id="2.60.40.10">
    <property type="entry name" value="Immunoglobulins"/>
    <property type="match status" value="1"/>
</dbReference>
<dbReference type="Pfam" id="PF18911">
    <property type="entry name" value="PKD_4"/>
    <property type="match status" value="1"/>
</dbReference>
<dbReference type="SUPFAM" id="SSF63446">
    <property type="entry name" value="Type I dockerin domain"/>
    <property type="match status" value="1"/>
</dbReference>
<dbReference type="PROSITE" id="PS50093">
    <property type="entry name" value="PKD"/>
    <property type="match status" value="1"/>
</dbReference>
<gene>
    <name evidence="2" type="ORF">DHJJDJHP_00030</name>
</gene>
<evidence type="ECO:0000259" key="1">
    <source>
        <dbReference type="PROSITE" id="PS50093"/>
    </source>
</evidence>
<name>A0A7G9YMI9_9EURY</name>
<sequence>MVNETIIFNASASYSPDGGNITSYEWDFGDGNIANRTEPVINHSYTLVGGYIVNLTVTDDEETRRSVSKTITIMLRGDLNHDGQITSADALIALAIAASGAHHPAADVSDDNRVTSLDALMIMQAAEGTISF</sequence>
<dbReference type="InterPro" id="IPR013783">
    <property type="entry name" value="Ig-like_fold"/>
</dbReference>
<feature type="domain" description="PKD" evidence="1">
    <location>
        <begin position="1"/>
        <end position="73"/>
    </location>
</feature>
<accession>A0A7G9YMI9</accession>
<dbReference type="InterPro" id="IPR036439">
    <property type="entry name" value="Dockerin_dom_sf"/>
</dbReference>
<dbReference type="SUPFAM" id="SSF49299">
    <property type="entry name" value="PKD domain"/>
    <property type="match status" value="1"/>
</dbReference>
<organism evidence="2">
    <name type="scientific">Candidatus Methanogaster sp. ANME-2c ERB4</name>
    <dbReference type="NCBI Taxonomy" id="2759911"/>
    <lineage>
        <taxon>Archaea</taxon>
        <taxon>Methanobacteriati</taxon>
        <taxon>Methanobacteriota</taxon>
        <taxon>Stenosarchaea group</taxon>
        <taxon>Methanomicrobia</taxon>
        <taxon>Methanosarcinales</taxon>
        <taxon>ANME-2 cluster</taxon>
        <taxon>Candidatus Methanogasteraceae</taxon>
        <taxon>Candidatus Methanogaster</taxon>
    </lineage>
</organism>
<proteinExistence type="predicted"/>
<dbReference type="EMBL" id="MT631374">
    <property type="protein sequence ID" value="QNO49223.1"/>
    <property type="molecule type" value="Genomic_DNA"/>
</dbReference>
<evidence type="ECO:0000313" key="2">
    <source>
        <dbReference type="EMBL" id="QNO49223.1"/>
    </source>
</evidence>
<dbReference type="GO" id="GO:0000272">
    <property type="term" value="P:polysaccharide catabolic process"/>
    <property type="evidence" value="ECO:0007669"/>
    <property type="project" value="InterPro"/>
</dbReference>
<dbReference type="InterPro" id="IPR022409">
    <property type="entry name" value="PKD/Chitinase_dom"/>
</dbReference>
<dbReference type="CDD" id="cd00146">
    <property type="entry name" value="PKD"/>
    <property type="match status" value="1"/>
</dbReference>
<dbReference type="InterPro" id="IPR002105">
    <property type="entry name" value="Dockerin_1_rpt"/>
</dbReference>